<feature type="coiled-coil region" evidence="1">
    <location>
        <begin position="14"/>
        <end position="41"/>
    </location>
</feature>
<proteinExistence type="predicted"/>
<dbReference type="Proteomes" id="UP001232156">
    <property type="component" value="Unassembled WGS sequence"/>
</dbReference>
<evidence type="ECO:0000256" key="1">
    <source>
        <dbReference type="SAM" id="Coils"/>
    </source>
</evidence>
<comment type="caution">
    <text evidence="2">The sequence shown here is derived from an EMBL/GenBank/DDBJ whole genome shotgun (WGS) entry which is preliminary data.</text>
</comment>
<sequence length="271" mass="30674">MTMNTYEAKQAARKANYETRAAQAQRQADAAHEQARNMAQAIPFGQPILVGHHSEGADRRYRARISGGYDKSFALHKQAEHYADKAAAVGKGGISSDDPDAIEKLKAKMLKLQAAQDTMKKLNALVRRYAKSDIETRVVMLVATGLIDEARARQLITPDYAGRVGFAPYQLQNNNANIRRIAERIKALEKVAERPETERSGDGYTYREDPQENRAMFLFDAKPEKDTRDVLKRHSFRWSPARRAWVRQLTGNSQWAARDVIRFLDEAATQQ</sequence>
<evidence type="ECO:0000313" key="2">
    <source>
        <dbReference type="EMBL" id="MDR4127215.1"/>
    </source>
</evidence>
<name>A0ABU1DA37_9BURK</name>
<feature type="coiled-coil region" evidence="1">
    <location>
        <begin position="102"/>
        <end position="132"/>
    </location>
</feature>
<protein>
    <submittedName>
        <fullName evidence="2">DUF3560 domain-containing protein</fullName>
    </submittedName>
</protein>
<dbReference type="Pfam" id="PF12083">
    <property type="entry name" value="DUF3560"/>
    <property type="match status" value="1"/>
</dbReference>
<organism evidence="2 3">
    <name type="scientific">Yanghanlia caeni</name>
    <dbReference type="NCBI Taxonomy" id="3064283"/>
    <lineage>
        <taxon>Bacteria</taxon>
        <taxon>Pseudomonadati</taxon>
        <taxon>Pseudomonadota</taxon>
        <taxon>Betaproteobacteria</taxon>
        <taxon>Burkholderiales</taxon>
        <taxon>Alcaligenaceae</taxon>
        <taxon>Yanghanlia</taxon>
    </lineage>
</organism>
<accession>A0ABU1DA37</accession>
<gene>
    <name evidence="2" type="ORF">Q8947_14655</name>
</gene>
<dbReference type="RefSeq" id="WP_347287747.1">
    <property type="nucleotide sequence ID" value="NZ_JAUZQE010000066.1"/>
</dbReference>
<evidence type="ECO:0000313" key="3">
    <source>
        <dbReference type="Proteomes" id="UP001232156"/>
    </source>
</evidence>
<keyword evidence="3" id="KW-1185">Reference proteome</keyword>
<keyword evidence="1" id="KW-0175">Coiled coil</keyword>
<dbReference type="InterPro" id="IPR021944">
    <property type="entry name" value="DUF3560"/>
</dbReference>
<dbReference type="EMBL" id="JAUZQE010000066">
    <property type="protein sequence ID" value="MDR4127215.1"/>
    <property type="molecule type" value="Genomic_DNA"/>
</dbReference>
<reference evidence="2 3" key="1">
    <citation type="submission" date="2023-08" db="EMBL/GenBank/DDBJ databases">
        <title>Alcaligenaceae gen. nov., a novel taxon isolated from the sludge of Yixing Pesticide Factory.</title>
        <authorList>
            <person name="Ruan L."/>
        </authorList>
    </citation>
    <scope>NUCLEOTIDE SEQUENCE [LARGE SCALE GENOMIC DNA]</scope>
    <source>
        <strain evidence="2 3">LG-2</strain>
    </source>
</reference>